<dbReference type="PRINTS" id="PR00340">
    <property type="entry name" value="PIIGLNB"/>
</dbReference>
<dbReference type="Pfam" id="PF00543">
    <property type="entry name" value="P-II"/>
    <property type="match status" value="1"/>
</dbReference>
<dbReference type="EMBL" id="AP009388">
    <property type="protein sequence ID" value="BAG48074.1"/>
    <property type="molecule type" value="Genomic_DNA"/>
</dbReference>
<dbReference type="eggNOG" id="COG0347">
    <property type="taxonomic scope" value="Bacteria"/>
</dbReference>
<organism evidence="1 2">
    <name type="scientific">Burkholderia multivorans (strain ATCC 17616 / 249)</name>
    <dbReference type="NCBI Taxonomy" id="395019"/>
    <lineage>
        <taxon>Bacteria</taxon>
        <taxon>Pseudomonadati</taxon>
        <taxon>Pseudomonadota</taxon>
        <taxon>Betaproteobacteria</taxon>
        <taxon>Burkholderiales</taxon>
        <taxon>Burkholderiaceae</taxon>
        <taxon>Burkholderia</taxon>
        <taxon>Burkholderia cepacia complex</taxon>
    </lineage>
</organism>
<dbReference type="InterPro" id="IPR002187">
    <property type="entry name" value="N-reg_PII"/>
</dbReference>
<dbReference type="KEGG" id="bmj:BMULJ_06287"/>
<dbReference type="GO" id="GO:0005829">
    <property type="term" value="C:cytosol"/>
    <property type="evidence" value="ECO:0007669"/>
    <property type="project" value="TreeGrafter"/>
</dbReference>
<dbReference type="GO" id="GO:0005524">
    <property type="term" value="F:ATP binding"/>
    <property type="evidence" value="ECO:0007669"/>
    <property type="project" value="TreeGrafter"/>
</dbReference>
<dbReference type="Gene3D" id="3.30.70.120">
    <property type="match status" value="1"/>
</dbReference>
<dbReference type="RefSeq" id="WP_009692944.1">
    <property type="nucleotide sequence ID" value="NC_010070.1"/>
</dbReference>
<dbReference type="KEGG" id="bmu:Bmul_6276"/>
<dbReference type="PROSITE" id="PS51343">
    <property type="entry name" value="PII_GLNB_DOM"/>
    <property type="match status" value="1"/>
</dbReference>
<dbReference type="GO" id="GO:0030234">
    <property type="term" value="F:enzyme regulator activity"/>
    <property type="evidence" value="ECO:0007669"/>
    <property type="project" value="InterPro"/>
</dbReference>
<dbReference type="HOGENOM" id="CLU_082268_4_0_4"/>
<dbReference type="PANTHER" id="PTHR30115:SF11">
    <property type="entry name" value="NITROGEN REGULATORY PROTEIN P-II HOMOLOG"/>
    <property type="match status" value="1"/>
</dbReference>
<dbReference type="InterPro" id="IPR011322">
    <property type="entry name" value="N-reg_PII-like_a/b"/>
</dbReference>
<gene>
    <name evidence="1" type="ordered locus">BMULJ_06287</name>
</gene>
<keyword evidence="1" id="KW-0614">Plasmid</keyword>
<dbReference type="PANTHER" id="PTHR30115">
    <property type="entry name" value="NITROGEN REGULATORY PROTEIN P-II"/>
    <property type="match status" value="1"/>
</dbReference>
<evidence type="ECO:0000313" key="1">
    <source>
        <dbReference type="EMBL" id="BAG48074.1"/>
    </source>
</evidence>
<sequence>MELKCVVAVLRPEVLTALEQRLGALHIHGMTVTKAKGFGAHPNFFGNDWTTEHIRIEVFTVAESVDALVEEITTVANEQSGGDGVVAVVPVERFLRVRSATP</sequence>
<dbReference type="SMART" id="SM00938">
    <property type="entry name" value="P-II"/>
    <property type="match status" value="1"/>
</dbReference>
<evidence type="ECO:0000313" key="2">
    <source>
        <dbReference type="Proteomes" id="UP000008815"/>
    </source>
</evidence>
<dbReference type="GO" id="GO:0006808">
    <property type="term" value="P:regulation of nitrogen utilization"/>
    <property type="evidence" value="ECO:0007669"/>
    <property type="project" value="InterPro"/>
</dbReference>
<geneLocation type="plasmid" evidence="1 2">
    <name>pTGL1</name>
</geneLocation>
<reference evidence="1 2" key="1">
    <citation type="submission" date="2007-04" db="EMBL/GenBank/DDBJ databases">
        <title>Complete genome sequence of Burkholderia multivorans ATCC 17616.</title>
        <authorList>
            <person name="Ohtsubo Y."/>
            <person name="Yamashita A."/>
            <person name="Kurokawa K."/>
            <person name="Takami H."/>
            <person name="Yuhara S."/>
            <person name="Nishiyama E."/>
            <person name="Endo R."/>
            <person name="Miyazaki R."/>
            <person name="Ono A."/>
            <person name="Yano K."/>
            <person name="Ito M."/>
            <person name="Sota M."/>
            <person name="Yuji N."/>
            <person name="Hattori M."/>
            <person name="Tsuda M."/>
        </authorList>
    </citation>
    <scope>NUCLEOTIDE SEQUENCE [LARGE SCALE GENOMIC DNA]</scope>
    <source>
        <strain evidence="2">ATCC 17616 / 249</strain>
        <plasmid evidence="2">Plasmid pTGL1</plasmid>
    </source>
</reference>
<dbReference type="GeneID" id="93168729"/>
<accession>A0A0H3KSA0</accession>
<protein>
    <submittedName>
        <fullName evidence="1">Nitrogen regulatory protein P-II</fullName>
    </submittedName>
</protein>
<proteinExistence type="predicted"/>
<dbReference type="SUPFAM" id="SSF54913">
    <property type="entry name" value="GlnB-like"/>
    <property type="match status" value="1"/>
</dbReference>
<dbReference type="AlphaFoldDB" id="A0A0H3KSA0"/>
<name>A0A0H3KSA0_BURM1</name>
<keyword evidence="2" id="KW-1185">Reference proteome</keyword>
<dbReference type="InterPro" id="IPR015867">
    <property type="entry name" value="N-reg_PII/ATP_PRibTrfase_C"/>
</dbReference>
<dbReference type="Proteomes" id="UP000008815">
    <property type="component" value="Plasmid pTGL1"/>
</dbReference>